<dbReference type="AlphaFoldDB" id="A0A4U5JUQ6"/>
<dbReference type="EMBL" id="SZUA01000001">
    <property type="protein sequence ID" value="TKR33630.1"/>
    <property type="molecule type" value="Genomic_DNA"/>
</dbReference>
<dbReference type="GO" id="GO:0016020">
    <property type="term" value="C:membrane"/>
    <property type="evidence" value="ECO:0007669"/>
    <property type="project" value="UniProtKB-SubCell"/>
</dbReference>
<organism evidence="5 6">
    <name type="scientific">Luteimonas gilva</name>
    <dbReference type="NCBI Taxonomy" id="2572684"/>
    <lineage>
        <taxon>Bacteria</taxon>
        <taxon>Pseudomonadati</taxon>
        <taxon>Pseudomonadota</taxon>
        <taxon>Gammaproteobacteria</taxon>
        <taxon>Lysobacterales</taxon>
        <taxon>Lysobacteraceae</taxon>
        <taxon>Luteimonas</taxon>
    </lineage>
</organism>
<dbReference type="PROSITE" id="PS51257">
    <property type="entry name" value="PROKAR_LIPOPROTEIN"/>
    <property type="match status" value="1"/>
</dbReference>
<dbReference type="Pfam" id="PF00144">
    <property type="entry name" value="Beta-lactamase"/>
    <property type="match status" value="1"/>
</dbReference>
<keyword evidence="2" id="KW-0472">Membrane</keyword>
<comment type="caution">
    <text evidence="5">The sequence shown here is derived from an EMBL/GenBank/DDBJ whole genome shotgun (WGS) entry which is preliminary data.</text>
</comment>
<reference evidence="5 6" key="1">
    <citation type="submission" date="2019-04" db="EMBL/GenBank/DDBJ databases">
        <title>Reference strain of H23.</title>
        <authorList>
            <person name="Luo X."/>
        </authorList>
    </citation>
    <scope>NUCLEOTIDE SEQUENCE [LARGE SCALE GENOMIC DNA]</scope>
    <source>
        <strain evidence="5 6">H23</strain>
    </source>
</reference>
<dbReference type="PANTHER" id="PTHR46825">
    <property type="entry name" value="D-ALANYL-D-ALANINE-CARBOXYPEPTIDASE/ENDOPEPTIDASE AMPH"/>
    <property type="match status" value="1"/>
</dbReference>
<dbReference type="InterPro" id="IPR012338">
    <property type="entry name" value="Beta-lactam/transpept-like"/>
</dbReference>
<sequence>MSRIKSVVAVFAAACIAASAACSHARRESAPAIGFSPPEGFNGVVLVARGRGEAPQVMTYGIADAEAGRSASRTTKYQIGSASKFLTAVTMLRLADKGKIALDAPIGTWLKDLPYKTKTSVTLRHLLTNRSGIPNGVMAVYKTDRSKVERDIPAAEASRLFGSDALTSEPGTQWDYSLTNWVLVRAIAEQASGLPFEQVMHEEVFAPLGIAHSGIPGMAFELEDAAAGYAALQPAPVRKTNRIPPYAAASGTVYSTVDDLRALMDGVYRDGYLSPASLRELATVAVPDQAYALGGRVIDLTEGEATKILWEPGETGAYRAVIAYEPVTGACVVILNNTGLPADQIGDSAKRLMREALRGSQRQSGSETKS</sequence>
<feature type="signal peptide" evidence="3">
    <location>
        <begin position="1"/>
        <end position="20"/>
    </location>
</feature>
<protein>
    <submittedName>
        <fullName evidence="5">Beta-lactamase family protein</fullName>
    </submittedName>
</protein>
<name>A0A4U5JUQ6_9GAMM</name>
<evidence type="ECO:0000256" key="2">
    <source>
        <dbReference type="ARBA" id="ARBA00023136"/>
    </source>
</evidence>
<evidence type="ECO:0000313" key="6">
    <source>
        <dbReference type="Proteomes" id="UP000308707"/>
    </source>
</evidence>
<dbReference type="InterPro" id="IPR001466">
    <property type="entry name" value="Beta-lactam-related"/>
</dbReference>
<keyword evidence="6" id="KW-1185">Reference proteome</keyword>
<evidence type="ECO:0000256" key="1">
    <source>
        <dbReference type="ARBA" id="ARBA00004370"/>
    </source>
</evidence>
<dbReference type="PANTHER" id="PTHR46825:SF11">
    <property type="entry name" value="PENICILLIN-BINDING PROTEIN 4"/>
    <property type="match status" value="1"/>
</dbReference>
<dbReference type="Proteomes" id="UP000308707">
    <property type="component" value="Unassembled WGS sequence"/>
</dbReference>
<evidence type="ECO:0000259" key="4">
    <source>
        <dbReference type="Pfam" id="PF00144"/>
    </source>
</evidence>
<dbReference type="Gene3D" id="3.40.710.10">
    <property type="entry name" value="DD-peptidase/beta-lactamase superfamily"/>
    <property type="match status" value="1"/>
</dbReference>
<gene>
    <name evidence="5" type="ORF">FCE95_04895</name>
</gene>
<dbReference type="OrthoDB" id="9799367at2"/>
<dbReference type="InterPro" id="IPR050491">
    <property type="entry name" value="AmpC-like"/>
</dbReference>
<evidence type="ECO:0000313" key="5">
    <source>
        <dbReference type="EMBL" id="TKR33630.1"/>
    </source>
</evidence>
<feature type="chain" id="PRO_5020323494" evidence="3">
    <location>
        <begin position="21"/>
        <end position="370"/>
    </location>
</feature>
<dbReference type="RefSeq" id="WP_137265837.1">
    <property type="nucleotide sequence ID" value="NZ_SZUA01000001.1"/>
</dbReference>
<evidence type="ECO:0000256" key="3">
    <source>
        <dbReference type="SAM" id="SignalP"/>
    </source>
</evidence>
<dbReference type="SUPFAM" id="SSF56601">
    <property type="entry name" value="beta-lactamase/transpeptidase-like"/>
    <property type="match status" value="1"/>
</dbReference>
<feature type="domain" description="Beta-lactamase-related" evidence="4">
    <location>
        <begin position="41"/>
        <end position="343"/>
    </location>
</feature>
<accession>A0A4U5JUQ6</accession>
<proteinExistence type="predicted"/>
<keyword evidence="3" id="KW-0732">Signal</keyword>
<comment type="subcellular location">
    <subcellularLocation>
        <location evidence="1">Membrane</location>
    </subcellularLocation>
</comment>